<feature type="domain" description="HTH tetR-type" evidence="5">
    <location>
        <begin position="29"/>
        <end position="87"/>
    </location>
</feature>
<gene>
    <name evidence="6" type="ORF">ACFQKB_12390</name>
</gene>
<evidence type="ECO:0000313" key="7">
    <source>
        <dbReference type="Proteomes" id="UP001596380"/>
    </source>
</evidence>
<evidence type="ECO:0000313" key="6">
    <source>
        <dbReference type="EMBL" id="MFC6880561.1"/>
    </source>
</evidence>
<organism evidence="6 7">
    <name type="scientific">Actinomadura yumaensis</name>
    <dbReference type="NCBI Taxonomy" id="111807"/>
    <lineage>
        <taxon>Bacteria</taxon>
        <taxon>Bacillati</taxon>
        <taxon>Actinomycetota</taxon>
        <taxon>Actinomycetes</taxon>
        <taxon>Streptosporangiales</taxon>
        <taxon>Thermomonosporaceae</taxon>
        <taxon>Actinomadura</taxon>
    </lineage>
</organism>
<evidence type="ECO:0000256" key="2">
    <source>
        <dbReference type="ARBA" id="ARBA00023125"/>
    </source>
</evidence>
<dbReference type="Gene3D" id="1.10.357.10">
    <property type="entry name" value="Tetracycline Repressor, domain 2"/>
    <property type="match status" value="1"/>
</dbReference>
<reference evidence="7" key="1">
    <citation type="journal article" date="2019" name="Int. J. Syst. Evol. Microbiol.">
        <title>The Global Catalogue of Microorganisms (GCM) 10K type strain sequencing project: providing services to taxonomists for standard genome sequencing and annotation.</title>
        <authorList>
            <consortium name="The Broad Institute Genomics Platform"/>
            <consortium name="The Broad Institute Genome Sequencing Center for Infectious Disease"/>
            <person name="Wu L."/>
            <person name="Ma J."/>
        </authorList>
    </citation>
    <scope>NUCLEOTIDE SEQUENCE [LARGE SCALE GENOMIC DNA]</scope>
    <source>
        <strain evidence="7">JCM 3369</strain>
    </source>
</reference>
<dbReference type="InterPro" id="IPR054129">
    <property type="entry name" value="DesT_TetR_C"/>
</dbReference>
<keyword evidence="1" id="KW-0805">Transcription regulation</keyword>
<feature type="DNA-binding region" description="H-T-H motif" evidence="4">
    <location>
        <begin position="50"/>
        <end position="69"/>
    </location>
</feature>
<comment type="caution">
    <text evidence="6">The sequence shown here is derived from an EMBL/GenBank/DDBJ whole genome shotgun (WGS) entry which is preliminary data.</text>
</comment>
<dbReference type="InterPro" id="IPR009057">
    <property type="entry name" value="Homeodomain-like_sf"/>
</dbReference>
<keyword evidence="2 4" id="KW-0238">DNA-binding</keyword>
<protein>
    <submittedName>
        <fullName evidence="6">TetR/AcrR family transcriptional regulator</fullName>
    </submittedName>
</protein>
<dbReference type="RefSeq" id="WP_160820847.1">
    <property type="nucleotide sequence ID" value="NZ_JBHSXE010000001.1"/>
</dbReference>
<evidence type="ECO:0000259" key="5">
    <source>
        <dbReference type="PROSITE" id="PS50977"/>
    </source>
</evidence>
<evidence type="ECO:0000256" key="1">
    <source>
        <dbReference type="ARBA" id="ARBA00023015"/>
    </source>
</evidence>
<sequence>MSVTPAEDGTSTAAADGRARASYRRLPFGQRRDEILAAALMTFATNPDASLGDVAEAAGISRTSIYRYFDTRQELLHAAFRQAGDELVARVHDMPDGPPSLILLVGLHNFFDHIEQVQEAFVGFLQAGSSLASEEIRAVADDVRRRIGAMVYEALQVTEATPVFDTTVRSWVAGVESVATHWLRTRGTARDELEVLLSSQLGIMLVNAATYDPVIAERVEWWMGVEPSDGPWAMHLQAMASTLNRNLVAQTARLIAGSPPEPCAPADRLPAAIDRIHTRLAP</sequence>
<evidence type="ECO:0000256" key="3">
    <source>
        <dbReference type="ARBA" id="ARBA00023163"/>
    </source>
</evidence>
<dbReference type="SUPFAM" id="SSF46689">
    <property type="entry name" value="Homeodomain-like"/>
    <property type="match status" value="1"/>
</dbReference>
<dbReference type="EMBL" id="JBHSXS010000005">
    <property type="protein sequence ID" value="MFC6880561.1"/>
    <property type="molecule type" value="Genomic_DNA"/>
</dbReference>
<keyword evidence="3" id="KW-0804">Transcription</keyword>
<dbReference type="InterPro" id="IPR001647">
    <property type="entry name" value="HTH_TetR"/>
</dbReference>
<dbReference type="Pfam" id="PF00440">
    <property type="entry name" value="TetR_N"/>
    <property type="match status" value="1"/>
</dbReference>
<dbReference type="Pfam" id="PF21943">
    <property type="entry name" value="TetR_C_46"/>
    <property type="match status" value="1"/>
</dbReference>
<evidence type="ECO:0000256" key="4">
    <source>
        <dbReference type="PROSITE-ProRule" id="PRU00335"/>
    </source>
</evidence>
<name>A0ABW2CFM7_9ACTN</name>
<dbReference type="Proteomes" id="UP001596380">
    <property type="component" value="Unassembled WGS sequence"/>
</dbReference>
<dbReference type="InterPro" id="IPR050109">
    <property type="entry name" value="HTH-type_TetR-like_transc_reg"/>
</dbReference>
<dbReference type="PANTHER" id="PTHR30055:SF234">
    <property type="entry name" value="HTH-TYPE TRANSCRIPTIONAL REGULATOR BETI"/>
    <property type="match status" value="1"/>
</dbReference>
<keyword evidence="7" id="KW-1185">Reference proteome</keyword>
<dbReference type="PROSITE" id="PS50977">
    <property type="entry name" value="HTH_TETR_2"/>
    <property type="match status" value="1"/>
</dbReference>
<proteinExistence type="predicted"/>
<accession>A0ABW2CFM7</accession>
<dbReference type="PANTHER" id="PTHR30055">
    <property type="entry name" value="HTH-TYPE TRANSCRIPTIONAL REGULATOR RUTR"/>
    <property type="match status" value="1"/>
</dbReference>